<organism evidence="8 9">
    <name type="scientific">Brachionus plicatilis</name>
    <name type="common">Marine rotifer</name>
    <name type="synonym">Brachionus muelleri</name>
    <dbReference type="NCBI Taxonomy" id="10195"/>
    <lineage>
        <taxon>Eukaryota</taxon>
        <taxon>Metazoa</taxon>
        <taxon>Spiralia</taxon>
        <taxon>Gnathifera</taxon>
        <taxon>Rotifera</taxon>
        <taxon>Eurotatoria</taxon>
        <taxon>Monogononta</taxon>
        <taxon>Pseudotrocha</taxon>
        <taxon>Ploima</taxon>
        <taxon>Brachionidae</taxon>
        <taxon>Brachionus</taxon>
    </lineage>
</organism>
<dbReference type="InterPro" id="IPR000742">
    <property type="entry name" value="EGF"/>
</dbReference>
<dbReference type="Pfam" id="PF00008">
    <property type="entry name" value="EGF"/>
    <property type="match status" value="2"/>
</dbReference>
<dbReference type="PANTHER" id="PTHR12916:SF4">
    <property type="entry name" value="UNINFLATABLE, ISOFORM C"/>
    <property type="match status" value="1"/>
</dbReference>
<proteinExistence type="predicted"/>
<feature type="domain" description="EGF-like" evidence="7">
    <location>
        <begin position="137"/>
        <end position="174"/>
    </location>
</feature>
<keyword evidence="2" id="KW-0732">Signal</keyword>
<dbReference type="Proteomes" id="UP000276133">
    <property type="component" value="Unassembled WGS sequence"/>
</dbReference>
<accession>A0A3M7SK30</accession>
<dbReference type="AlphaFoldDB" id="A0A3M7SK30"/>
<dbReference type="PRINTS" id="PR00010">
    <property type="entry name" value="EGFBLOOD"/>
</dbReference>
<keyword evidence="3" id="KW-0677">Repeat</keyword>
<protein>
    <submittedName>
        <fullName evidence="8">Neurogenic locus notch-like protein</fullName>
    </submittedName>
</protein>
<comment type="caution">
    <text evidence="8">The sequence shown here is derived from an EMBL/GenBank/DDBJ whole genome shotgun (WGS) entry which is preliminary data.</text>
</comment>
<dbReference type="Gene3D" id="2.10.25.10">
    <property type="entry name" value="Laminin"/>
    <property type="match status" value="4"/>
</dbReference>
<dbReference type="PROSITE" id="PS50026">
    <property type="entry name" value="EGF_3"/>
    <property type="match status" value="4"/>
</dbReference>
<dbReference type="STRING" id="10195.A0A3M7SK30"/>
<dbReference type="PROSITE" id="PS00022">
    <property type="entry name" value="EGF_1"/>
    <property type="match status" value="1"/>
</dbReference>
<evidence type="ECO:0000256" key="1">
    <source>
        <dbReference type="ARBA" id="ARBA00022536"/>
    </source>
</evidence>
<feature type="domain" description="EGF-like" evidence="7">
    <location>
        <begin position="58"/>
        <end position="94"/>
    </location>
</feature>
<name>A0A3M7SK30_BRAPC</name>
<dbReference type="FunFam" id="2.10.25.10:FF:000031">
    <property type="entry name" value="neurogenic locus notch homolog protein 3"/>
    <property type="match status" value="1"/>
</dbReference>
<feature type="disulfide bond" evidence="6">
    <location>
        <begin position="125"/>
        <end position="134"/>
    </location>
</feature>
<dbReference type="FunFam" id="2.10.25.10:FF:000143">
    <property type="entry name" value="Protein crumbs 1"/>
    <property type="match status" value="1"/>
</dbReference>
<keyword evidence="1 6" id="KW-0245">EGF-like domain</keyword>
<evidence type="ECO:0000256" key="3">
    <source>
        <dbReference type="ARBA" id="ARBA00022737"/>
    </source>
</evidence>
<keyword evidence="5" id="KW-0325">Glycoprotein</keyword>
<reference evidence="8 9" key="1">
    <citation type="journal article" date="2018" name="Sci. Rep.">
        <title>Genomic signatures of local adaptation to the degree of environmental predictability in rotifers.</title>
        <authorList>
            <person name="Franch-Gras L."/>
            <person name="Hahn C."/>
            <person name="Garcia-Roger E.M."/>
            <person name="Carmona M.J."/>
            <person name="Serra M."/>
            <person name="Gomez A."/>
        </authorList>
    </citation>
    <scope>NUCLEOTIDE SEQUENCE [LARGE SCALE GENOMIC DNA]</scope>
    <source>
        <strain evidence="8">HYR1</strain>
    </source>
</reference>
<dbReference type="FunFam" id="2.10.25.10:FF:000012">
    <property type="entry name" value="Delta-like protein"/>
    <property type="match status" value="1"/>
</dbReference>
<dbReference type="SUPFAM" id="SSF57196">
    <property type="entry name" value="EGF/Laminin"/>
    <property type="match status" value="4"/>
</dbReference>
<feature type="domain" description="EGF-like" evidence="7">
    <location>
        <begin position="20"/>
        <end position="56"/>
    </location>
</feature>
<dbReference type="SMART" id="SM00179">
    <property type="entry name" value="EGF_CA"/>
    <property type="match status" value="4"/>
</dbReference>
<comment type="caution">
    <text evidence="6">Lacks conserved residue(s) required for the propagation of feature annotation.</text>
</comment>
<evidence type="ECO:0000256" key="2">
    <source>
        <dbReference type="ARBA" id="ARBA00022729"/>
    </source>
</evidence>
<feature type="domain" description="EGF-like" evidence="7">
    <location>
        <begin position="96"/>
        <end position="135"/>
    </location>
</feature>
<evidence type="ECO:0000313" key="8">
    <source>
        <dbReference type="EMBL" id="RNA36065.1"/>
    </source>
</evidence>
<evidence type="ECO:0000256" key="6">
    <source>
        <dbReference type="PROSITE-ProRule" id="PRU00076"/>
    </source>
</evidence>
<dbReference type="CDD" id="cd00054">
    <property type="entry name" value="EGF_CA"/>
    <property type="match status" value="3"/>
</dbReference>
<gene>
    <name evidence="8" type="ORF">BpHYR1_052715</name>
</gene>
<sequence>MKVYHFLHTCAASSHQEQTLVNSCTSNPCGSQGICSQTTNGFVCTSLPGYTGTNCQNDTNECASNPCINGGTCTELVNGYRCTYLCGYTDSMCQTRVNQCSSVPCLNGGVCFPSVNNVCDYACVCPAQYTGKNCQTVLNPCQINPCINNGQCIPTSTSSYVCLCPAGFQNFVKNAYGQKKLNFRGKKMISTNFICLMILIKKNLGKIDKNLVQRALRNRIILKKNTIFILLQNSKNI</sequence>
<dbReference type="InterPro" id="IPR001881">
    <property type="entry name" value="EGF-like_Ca-bd_dom"/>
</dbReference>
<evidence type="ECO:0000313" key="9">
    <source>
        <dbReference type="Proteomes" id="UP000276133"/>
    </source>
</evidence>
<keyword evidence="9" id="KW-1185">Reference proteome</keyword>
<dbReference type="EMBL" id="REGN01001246">
    <property type="protein sequence ID" value="RNA36065.1"/>
    <property type="molecule type" value="Genomic_DNA"/>
</dbReference>
<evidence type="ECO:0000256" key="4">
    <source>
        <dbReference type="ARBA" id="ARBA00023157"/>
    </source>
</evidence>
<keyword evidence="4 6" id="KW-1015">Disulfide bond</keyword>
<dbReference type="GO" id="GO:0005509">
    <property type="term" value="F:calcium ion binding"/>
    <property type="evidence" value="ECO:0007669"/>
    <property type="project" value="InterPro"/>
</dbReference>
<dbReference type="PANTHER" id="PTHR12916">
    <property type="entry name" value="CYTOCHROME C OXIDASE POLYPEPTIDE VIC-2"/>
    <property type="match status" value="1"/>
</dbReference>
<dbReference type="SMART" id="SM00181">
    <property type="entry name" value="EGF"/>
    <property type="match status" value="4"/>
</dbReference>
<evidence type="ECO:0000256" key="5">
    <source>
        <dbReference type="ARBA" id="ARBA00023180"/>
    </source>
</evidence>
<evidence type="ECO:0000259" key="7">
    <source>
        <dbReference type="PROSITE" id="PS50026"/>
    </source>
</evidence>
<dbReference type="OrthoDB" id="430340at2759"/>